<evidence type="ECO:0000313" key="10">
    <source>
        <dbReference type="Proteomes" id="UP001179280"/>
    </source>
</evidence>
<dbReference type="PANTHER" id="PTHR19136:SF81">
    <property type="entry name" value="MOLYBDENUM COFACTOR GUANYLYLTRANSFERASE"/>
    <property type="match status" value="1"/>
</dbReference>
<gene>
    <name evidence="9" type="ORF">JOC54_004427</name>
</gene>
<keyword evidence="10" id="KW-1185">Reference proteome</keyword>
<evidence type="ECO:0000256" key="5">
    <source>
        <dbReference type="ARBA" id="ARBA00022842"/>
    </source>
</evidence>
<dbReference type="CDD" id="cd02503">
    <property type="entry name" value="MobA"/>
    <property type="match status" value="1"/>
</dbReference>
<dbReference type="InterPro" id="IPR029044">
    <property type="entry name" value="Nucleotide-diphossugar_trans"/>
</dbReference>
<keyword evidence="4" id="KW-0547">Nucleotide-binding</keyword>
<comment type="caution">
    <text evidence="9">The sequence shown here is derived from an EMBL/GenBank/DDBJ whole genome shotgun (WGS) entry which is preliminary data.</text>
</comment>
<evidence type="ECO:0000256" key="2">
    <source>
        <dbReference type="ARBA" id="ARBA00022679"/>
    </source>
</evidence>
<evidence type="ECO:0000256" key="7">
    <source>
        <dbReference type="ARBA" id="ARBA00023150"/>
    </source>
</evidence>
<dbReference type="Gene3D" id="3.90.550.10">
    <property type="entry name" value="Spore Coat Polysaccharide Biosynthesis Protein SpsA, Chain A"/>
    <property type="match status" value="1"/>
</dbReference>
<keyword evidence="7" id="KW-0501">Molybdenum cofactor biosynthesis</keyword>
<evidence type="ECO:0000256" key="6">
    <source>
        <dbReference type="ARBA" id="ARBA00023134"/>
    </source>
</evidence>
<keyword evidence="3" id="KW-0479">Metal-binding</keyword>
<evidence type="ECO:0000256" key="1">
    <source>
        <dbReference type="ARBA" id="ARBA00022490"/>
    </source>
</evidence>
<dbReference type="EMBL" id="JAFBCV010000022">
    <property type="protein sequence ID" value="MBM7841127.1"/>
    <property type="molecule type" value="Genomic_DNA"/>
</dbReference>
<dbReference type="InterPro" id="IPR025877">
    <property type="entry name" value="MobA-like_NTP_Trfase"/>
</dbReference>
<name>A0ABS2T021_9BACI</name>
<evidence type="ECO:0000256" key="3">
    <source>
        <dbReference type="ARBA" id="ARBA00022723"/>
    </source>
</evidence>
<sequence>MKVAGLVLAGGRSSRYGKQKLFERVENTPLFMKSVLAFQESQVSSFYIVTNQELADKFRPYPVICESSAYRGPLSALYSGMVALSKKGYSHILLLAGDLPRVDAHFVNQLMGYIEQFPGADIILPEHNERLQPLHAVYQLSCLATLTELSSNEKSMRSLYDKMNTKIIPFPNDSPYFKNINYKEDWS</sequence>
<keyword evidence="6" id="KW-0342">GTP-binding</keyword>
<keyword evidence="1" id="KW-0963">Cytoplasm</keyword>
<dbReference type="GO" id="GO:0061603">
    <property type="term" value="F:molybdenum cofactor guanylyltransferase activity"/>
    <property type="evidence" value="ECO:0007669"/>
    <property type="project" value="UniProtKB-EC"/>
</dbReference>
<dbReference type="SUPFAM" id="SSF53448">
    <property type="entry name" value="Nucleotide-diphospho-sugar transferases"/>
    <property type="match status" value="1"/>
</dbReference>
<dbReference type="Pfam" id="PF12804">
    <property type="entry name" value="NTP_transf_3"/>
    <property type="match status" value="1"/>
</dbReference>
<dbReference type="RefSeq" id="WP_204469084.1">
    <property type="nucleotide sequence ID" value="NZ_JAFBCV010000022.1"/>
</dbReference>
<keyword evidence="5" id="KW-0460">Magnesium</keyword>
<evidence type="ECO:0000313" key="9">
    <source>
        <dbReference type="EMBL" id="MBM7841127.1"/>
    </source>
</evidence>
<keyword evidence="9" id="KW-0548">Nucleotidyltransferase</keyword>
<proteinExistence type="predicted"/>
<dbReference type="Proteomes" id="UP001179280">
    <property type="component" value="Unassembled WGS sequence"/>
</dbReference>
<dbReference type="PANTHER" id="PTHR19136">
    <property type="entry name" value="MOLYBDENUM COFACTOR GUANYLYLTRANSFERASE"/>
    <property type="match status" value="1"/>
</dbReference>
<dbReference type="EC" id="2.7.7.77" evidence="9"/>
<protein>
    <submittedName>
        <fullName evidence="9">Molybdopterin-guanine dinucleotide biosynthesis protein A</fullName>
        <ecNumber evidence="9">2.7.7.77</ecNumber>
    </submittedName>
</protein>
<dbReference type="InterPro" id="IPR013482">
    <property type="entry name" value="Molybde_CF_guanTrfase"/>
</dbReference>
<keyword evidence="2 9" id="KW-0808">Transferase</keyword>
<feature type="domain" description="MobA-like NTP transferase" evidence="8">
    <location>
        <begin position="5"/>
        <end position="163"/>
    </location>
</feature>
<accession>A0ABS2T021</accession>
<evidence type="ECO:0000259" key="8">
    <source>
        <dbReference type="Pfam" id="PF12804"/>
    </source>
</evidence>
<organism evidence="9 10">
    <name type="scientific">Shouchella xiaoxiensis</name>
    <dbReference type="NCBI Taxonomy" id="766895"/>
    <lineage>
        <taxon>Bacteria</taxon>
        <taxon>Bacillati</taxon>
        <taxon>Bacillota</taxon>
        <taxon>Bacilli</taxon>
        <taxon>Bacillales</taxon>
        <taxon>Bacillaceae</taxon>
        <taxon>Shouchella</taxon>
    </lineage>
</organism>
<reference evidence="9" key="1">
    <citation type="submission" date="2021-01" db="EMBL/GenBank/DDBJ databases">
        <title>Genomic Encyclopedia of Type Strains, Phase IV (KMG-IV): sequencing the most valuable type-strain genomes for metagenomic binning, comparative biology and taxonomic classification.</title>
        <authorList>
            <person name="Goeker M."/>
        </authorList>
    </citation>
    <scope>NUCLEOTIDE SEQUENCE</scope>
    <source>
        <strain evidence="9">DSM 21943</strain>
    </source>
</reference>
<evidence type="ECO:0000256" key="4">
    <source>
        <dbReference type="ARBA" id="ARBA00022741"/>
    </source>
</evidence>